<sequence length="104" mass="12120">MEIDRIADTSRTMLGVTDFEDGFQSGRFSFCSWSDDVPDYWRKFGFCRNQKFQSSETESPRKKQPALAVTVLERRRRRRVAAATATAVTMEEEEKEDDQTWLAI</sequence>
<feature type="compositionally biased region" description="Acidic residues" evidence="1">
    <location>
        <begin position="90"/>
        <end position="104"/>
    </location>
</feature>
<gene>
    <name evidence="2" type="ORF">NE237_006915</name>
</gene>
<protein>
    <submittedName>
        <fullName evidence="2">Uncharacterized protein</fullName>
    </submittedName>
</protein>
<dbReference type="AlphaFoldDB" id="A0A9Q0KNZ6"/>
<evidence type="ECO:0000256" key="1">
    <source>
        <dbReference type="SAM" id="MobiDB-lite"/>
    </source>
</evidence>
<reference evidence="2" key="1">
    <citation type="journal article" date="2023" name="Plant J.">
        <title>The genome of the king protea, Protea cynaroides.</title>
        <authorList>
            <person name="Chang J."/>
            <person name="Duong T.A."/>
            <person name="Schoeman C."/>
            <person name="Ma X."/>
            <person name="Roodt D."/>
            <person name="Barker N."/>
            <person name="Li Z."/>
            <person name="Van de Peer Y."/>
            <person name="Mizrachi E."/>
        </authorList>
    </citation>
    <scope>NUCLEOTIDE SEQUENCE</scope>
    <source>
        <tissue evidence="2">Young leaves</tissue>
    </source>
</reference>
<evidence type="ECO:0000313" key="2">
    <source>
        <dbReference type="EMBL" id="KAJ4973741.1"/>
    </source>
</evidence>
<evidence type="ECO:0000313" key="3">
    <source>
        <dbReference type="Proteomes" id="UP001141806"/>
    </source>
</evidence>
<accession>A0A9Q0KNZ6</accession>
<comment type="caution">
    <text evidence="2">The sequence shown here is derived from an EMBL/GenBank/DDBJ whole genome shotgun (WGS) entry which is preliminary data.</text>
</comment>
<organism evidence="2 3">
    <name type="scientific">Protea cynaroides</name>
    <dbReference type="NCBI Taxonomy" id="273540"/>
    <lineage>
        <taxon>Eukaryota</taxon>
        <taxon>Viridiplantae</taxon>
        <taxon>Streptophyta</taxon>
        <taxon>Embryophyta</taxon>
        <taxon>Tracheophyta</taxon>
        <taxon>Spermatophyta</taxon>
        <taxon>Magnoliopsida</taxon>
        <taxon>Proteales</taxon>
        <taxon>Proteaceae</taxon>
        <taxon>Protea</taxon>
    </lineage>
</organism>
<proteinExistence type="predicted"/>
<name>A0A9Q0KNZ6_9MAGN</name>
<keyword evidence="3" id="KW-1185">Reference proteome</keyword>
<dbReference type="EMBL" id="JAMYWD010000004">
    <property type="protein sequence ID" value="KAJ4973741.1"/>
    <property type="molecule type" value="Genomic_DNA"/>
</dbReference>
<feature type="region of interest" description="Disordered" evidence="1">
    <location>
        <begin position="85"/>
        <end position="104"/>
    </location>
</feature>
<dbReference type="Proteomes" id="UP001141806">
    <property type="component" value="Unassembled WGS sequence"/>
</dbReference>